<evidence type="ECO:0000313" key="2">
    <source>
        <dbReference type="Proteomes" id="UP000263993"/>
    </source>
</evidence>
<dbReference type="AlphaFoldDB" id="A0A371B6Q7"/>
<protein>
    <submittedName>
        <fullName evidence="1">Uncharacterized protein</fullName>
    </submittedName>
</protein>
<proteinExistence type="predicted"/>
<name>A0A371B6Q7_9BRAD</name>
<dbReference type="EMBL" id="QRGO01000001">
    <property type="protein sequence ID" value="RDV03285.1"/>
    <property type="molecule type" value="Genomic_DNA"/>
</dbReference>
<dbReference type="Proteomes" id="UP000263993">
    <property type="component" value="Unassembled WGS sequence"/>
</dbReference>
<dbReference type="OrthoDB" id="7307423at2"/>
<evidence type="ECO:0000313" key="1">
    <source>
        <dbReference type="EMBL" id="RDV03285.1"/>
    </source>
</evidence>
<sequence>MSLTPVETVRSPLKRFVQWWRGFAAMPLASEVGGVEANKIASEIGVSVPELEAVRHKGAAAAYPMYRRLASLGLDEERIARDEPGVLNDLQRVCSLCADKKQCLHELKADPNDPHWQDYCPNMPTFEALEAEKQGKSKD</sequence>
<keyword evidence="2" id="KW-1185">Reference proteome</keyword>
<comment type="caution">
    <text evidence="1">The sequence shown here is derived from an EMBL/GenBank/DDBJ whole genome shotgun (WGS) entry which is preliminary data.</text>
</comment>
<accession>A0A371B6Q7</accession>
<dbReference type="RefSeq" id="WP_115515311.1">
    <property type="nucleotide sequence ID" value="NZ_QRGO01000001.1"/>
</dbReference>
<reference evidence="2" key="1">
    <citation type="submission" date="2018-08" db="EMBL/GenBank/DDBJ databases">
        <authorList>
            <person name="Kim S.-J."/>
            <person name="Jung G.-Y."/>
        </authorList>
    </citation>
    <scope>NUCLEOTIDE SEQUENCE [LARGE SCALE GENOMIC DNA]</scope>
    <source>
        <strain evidence="2">GY_H</strain>
    </source>
</reference>
<gene>
    <name evidence="1" type="ORF">DXH78_00990</name>
</gene>
<organism evidence="1 2">
    <name type="scientific">Undibacter mobilis</name>
    <dbReference type="NCBI Taxonomy" id="2292256"/>
    <lineage>
        <taxon>Bacteria</taxon>
        <taxon>Pseudomonadati</taxon>
        <taxon>Pseudomonadota</taxon>
        <taxon>Alphaproteobacteria</taxon>
        <taxon>Hyphomicrobiales</taxon>
        <taxon>Nitrobacteraceae</taxon>
        <taxon>Undibacter</taxon>
    </lineage>
</organism>